<keyword evidence="1" id="KW-0812">Transmembrane</keyword>
<evidence type="ECO:0000313" key="3">
    <source>
        <dbReference type="EMBL" id="MCC9642713.1"/>
    </source>
</evidence>
<feature type="transmembrane region" description="Helical" evidence="1">
    <location>
        <begin position="337"/>
        <end position="358"/>
    </location>
</feature>
<evidence type="ECO:0000259" key="2">
    <source>
        <dbReference type="Pfam" id="PF01757"/>
    </source>
</evidence>
<evidence type="ECO:0000256" key="1">
    <source>
        <dbReference type="SAM" id="Phobius"/>
    </source>
</evidence>
<keyword evidence="1" id="KW-0472">Membrane</keyword>
<organism evidence="3 4">
    <name type="scientific">Rhodopirellula halodulae</name>
    <dbReference type="NCBI Taxonomy" id="2894198"/>
    <lineage>
        <taxon>Bacteria</taxon>
        <taxon>Pseudomonadati</taxon>
        <taxon>Planctomycetota</taxon>
        <taxon>Planctomycetia</taxon>
        <taxon>Pirellulales</taxon>
        <taxon>Pirellulaceae</taxon>
        <taxon>Rhodopirellula</taxon>
    </lineage>
</organism>
<dbReference type="Pfam" id="PF01757">
    <property type="entry name" value="Acyl_transf_3"/>
    <property type="match status" value="1"/>
</dbReference>
<protein>
    <submittedName>
        <fullName evidence="3">Acyltransferase</fullName>
    </submittedName>
</protein>
<dbReference type="InterPro" id="IPR002656">
    <property type="entry name" value="Acyl_transf_3_dom"/>
</dbReference>
<dbReference type="GO" id="GO:0016746">
    <property type="term" value="F:acyltransferase activity"/>
    <property type="evidence" value="ECO:0007669"/>
    <property type="project" value="UniProtKB-KW"/>
</dbReference>
<name>A0ABS8NGP7_9BACT</name>
<comment type="caution">
    <text evidence="3">The sequence shown here is derived from an EMBL/GenBank/DDBJ whole genome shotgun (WGS) entry which is preliminary data.</text>
</comment>
<evidence type="ECO:0000313" key="4">
    <source>
        <dbReference type="Proteomes" id="UP001430306"/>
    </source>
</evidence>
<feature type="transmembrane region" description="Helical" evidence="1">
    <location>
        <begin position="263"/>
        <end position="285"/>
    </location>
</feature>
<keyword evidence="3" id="KW-0012">Acyltransferase</keyword>
<dbReference type="InterPro" id="IPR050879">
    <property type="entry name" value="Acyltransferase_3"/>
</dbReference>
<keyword evidence="3" id="KW-0808">Transferase</keyword>
<proteinExistence type="predicted"/>
<dbReference type="RefSeq" id="WP_230273613.1">
    <property type="nucleotide sequence ID" value="NZ_JAJKFW010000022.1"/>
</dbReference>
<feature type="transmembrane region" description="Helical" evidence="1">
    <location>
        <begin position="86"/>
        <end position="107"/>
    </location>
</feature>
<reference evidence="3" key="1">
    <citation type="submission" date="2021-11" db="EMBL/GenBank/DDBJ databases">
        <title>Genome sequence.</title>
        <authorList>
            <person name="Sun Q."/>
        </authorList>
    </citation>
    <scope>NUCLEOTIDE SEQUENCE</scope>
    <source>
        <strain evidence="3">JC740</strain>
    </source>
</reference>
<keyword evidence="4" id="KW-1185">Reference proteome</keyword>
<dbReference type="Proteomes" id="UP001430306">
    <property type="component" value="Unassembled WGS sequence"/>
</dbReference>
<feature type="transmembrane region" description="Helical" evidence="1">
    <location>
        <begin position="47"/>
        <end position="74"/>
    </location>
</feature>
<gene>
    <name evidence="3" type="ORF">LOC71_10530</name>
</gene>
<sequence length="389" mass="43344">MNDSSRIFWFDLVRGVSALIVCAGHLRNVVFCDVGEIVAPVAWHWPFYFLTSLGHQAVMVFFVLSGFFVGGSVLRNRCRFSWGNYWLARLSRLWVVLVPALLFTVLADSITNSFSPETFQGSFRETWNSGPSLDTYSASSVTFGANLLFLQTVIAPVYGSNGPLWSLAYEFWYYALFPVFVGLVFPRFRMMSVVLAVLAAALLILLPSEILYAGGGWMLGVLVYLLRDVRWISGKRMLFVVVCSFATLFLASLCASKSQPLNAILPIGGDAAVGATFAILALFLLQVESWFPQFLKRGVKWLSDISYTLYLFHFPIVVFVGGVVLRGKQVQPKLLSLVMYLLCLVAIVAICHLFWFAFERNTPGVRKWCKSKIVRLNLVAGASVDGNAN</sequence>
<feature type="transmembrane region" description="Helical" evidence="1">
    <location>
        <begin position="171"/>
        <end position="188"/>
    </location>
</feature>
<accession>A0ABS8NGP7</accession>
<keyword evidence="1" id="KW-1133">Transmembrane helix</keyword>
<feature type="transmembrane region" description="Helical" evidence="1">
    <location>
        <begin position="237"/>
        <end position="256"/>
    </location>
</feature>
<feature type="domain" description="Acyltransferase 3" evidence="2">
    <location>
        <begin position="8"/>
        <end position="355"/>
    </location>
</feature>
<feature type="transmembrane region" description="Helical" evidence="1">
    <location>
        <begin position="195"/>
        <end position="225"/>
    </location>
</feature>
<dbReference type="PANTHER" id="PTHR23028">
    <property type="entry name" value="ACETYLTRANSFERASE"/>
    <property type="match status" value="1"/>
</dbReference>
<feature type="transmembrane region" description="Helical" evidence="1">
    <location>
        <begin position="305"/>
        <end position="325"/>
    </location>
</feature>
<dbReference type="EMBL" id="JAJKFW010000022">
    <property type="protein sequence ID" value="MCC9642713.1"/>
    <property type="molecule type" value="Genomic_DNA"/>
</dbReference>